<sequence length="776" mass="86314">MSIHVFGIRHHGPGCARSLHAALEQLQPDIVLVEGPPDAQEVLPLLTHEQMQPPVALIIYAPEEPKRAVYYPFTHFSPEWQALRYGLEHQIPARFMDLPQAIQLAKTPIQPEATAPLETDAPDAQQATTSARKKLKEAQMVAPDAQDAGDTNDVRHTDPLALLAEAAGYSDHELWWEEQIEQRRDMTNLFEGILEAMTALRADTTPKDEEEAQREAYMRQTIRAAQKEGFERIAVVCGAWHAPVLVSPGPAKADTALLNGLKKLKVSATWIPWTNSRLSYRSGYGAGVTSPGWYEHLWTTPDRLSIRWVTRAAHLLREQKLDVSSASVIEAVRLAEALSALRDRPMPGLAELHEAIRTVLCNGDASPMALIHEKLEVGEKLGEVPSDAPAVPLQRDLEAKQRRLRLKPSTEIVTLDLDLRKETDRARSQLLHQLRLLNIPWGELQHVSGKSGTFHEIWRLQWQVEFAVAIIEANIWGNAVETAATAFACHKAENTEELPALSELLDQVILSVLPEAIDRLLSIIQKRAAVSADVQHLMGALPPLARVARYGDVRQTRAEQILPVIDGLFERIIIGLPGACSSLDDDAAQKMVSSIDRVQECVGLLNRDEQREEWQETLRQLMEKEGIHGLLRGRCCRLLLEQRVLDEEELQRLTRLALSTAVPAPQAAAWVEGVLRGSGMLVLHQDGLWRALDRWMSDLTAETFEALLPILRRAFSSFQAPERRAMGEKVKHLSASSAHVIAQHGSAHGQEALHQGRAMSVLPVLAQIMGVNLHGN</sequence>
<dbReference type="Proteomes" id="UP000597444">
    <property type="component" value="Unassembled WGS sequence"/>
</dbReference>
<proteinExistence type="predicted"/>
<evidence type="ECO:0000313" key="2">
    <source>
        <dbReference type="Proteomes" id="UP000597444"/>
    </source>
</evidence>
<dbReference type="AlphaFoldDB" id="A0A8J3IQR7"/>
<organism evidence="1 2">
    <name type="scientific">Reticulibacter mediterranei</name>
    <dbReference type="NCBI Taxonomy" id="2778369"/>
    <lineage>
        <taxon>Bacteria</taxon>
        <taxon>Bacillati</taxon>
        <taxon>Chloroflexota</taxon>
        <taxon>Ktedonobacteria</taxon>
        <taxon>Ktedonobacterales</taxon>
        <taxon>Reticulibacteraceae</taxon>
        <taxon>Reticulibacter</taxon>
    </lineage>
</organism>
<dbReference type="InterPro" id="IPR043737">
    <property type="entry name" value="DUF5682"/>
</dbReference>
<keyword evidence="2" id="KW-1185">Reference proteome</keyword>
<evidence type="ECO:0000313" key="1">
    <source>
        <dbReference type="EMBL" id="GHO96229.1"/>
    </source>
</evidence>
<dbReference type="Pfam" id="PF18934">
    <property type="entry name" value="DUF5682"/>
    <property type="match status" value="1"/>
</dbReference>
<gene>
    <name evidence="1" type="ORF">KSF_062770</name>
</gene>
<name>A0A8J3IQR7_9CHLR</name>
<accession>A0A8J3IQR7</accession>
<dbReference type="RefSeq" id="WP_220206869.1">
    <property type="nucleotide sequence ID" value="NZ_BNJK01000001.1"/>
</dbReference>
<comment type="caution">
    <text evidence="1">The sequence shown here is derived from an EMBL/GenBank/DDBJ whole genome shotgun (WGS) entry which is preliminary data.</text>
</comment>
<protein>
    <submittedName>
        <fullName evidence="1">Uncharacterized protein</fullName>
    </submittedName>
</protein>
<dbReference type="PANTHER" id="PTHR30634">
    <property type="entry name" value="OUTER MEMBRANE LOLAB LIPOPROTEIN INSERTION APPARATUS"/>
    <property type="match status" value="1"/>
</dbReference>
<dbReference type="InterPro" id="IPR050458">
    <property type="entry name" value="LolB"/>
</dbReference>
<dbReference type="PANTHER" id="PTHR30634:SF14">
    <property type="match status" value="1"/>
</dbReference>
<dbReference type="EMBL" id="BNJK01000001">
    <property type="protein sequence ID" value="GHO96229.1"/>
    <property type="molecule type" value="Genomic_DNA"/>
</dbReference>
<reference evidence="1" key="1">
    <citation type="submission" date="2020-10" db="EMBL/GenBank/DDBJ databases">
        <title>Taxonomic study of unclassified bacteria belonging to the class Ktedonobacteria.</title>
        <authorList>
            <person name="Yabe S."/>
            <person name="Wang C.M."/>
            <person name="Zheng Y."/>
            <person name="Sakai Y."/>
            <person name="Cavaletti L."/>
            <person name="Monciardini P."/>
            <person name="Donadio S."/>
        </authorList>
    </citation>
    <scope>NUCLEOTIDE SEQUENCE</scope>
    <source>
        <strain evidence="1">ID150040</strain>
    </source>
</reference>